<evidence type="ECO:0000259" key="5">
    <source>
        <dbReference type="SMART" id="SM00861"/>
    </source>
</evidence>
<dbReference type="InterPro" id="IPR005475">
    <property type="entry name" value="Transketolase-like_Pyr-bd"/>
</dbReference>
<evidence type="ECO:0000256" key="1">
    <source>
        <dbReference type="ARBA" id="ARBA00001964"/>
    </source>
</evidence>
<dbReference type="Pfam" id="PF00676">
    <property type="entry name" value="E1_dh"/>
    <property type="match status" value="1"/>
</dbReference>
<dbReference type="GO" id="GO:0006086">
    <property type="term" value="P:pyruvate decarboxylation to acetyl-CoA"/>
    <property type="evidence" value="ECO:0007669"/>
    <property type="project" value="TreeGrafter"/>
</dbReference>
<comment type="caution">
    <text evidence="6">The sequence shown here is derived from an EMBL/GenBank/DDBJ whole genome shotgun (WGS) entry which is preliminary data.</text>
</comment>
<dbReference type="InterPro" id="IPR029061">
    <property type="entry name" value="THDP-binding"/>
</dbReference>
<reference evidence="6 7" key="1">
    <citation type="journal article" date="2024" name="Science">
        <title>Giant polyketide synthase enzymes in the biosynthesis of giant marine polyether toxins.</title>
        <authorList>
            <person name="Fallon T.R."/>
            <person name="Shende V.V."/>
            <person name="Wierzbicki I.H."/>
            <person name="Pendleton A.L."/>
            <person name="Watervoot N.F."/>
            <person name="Auber R.P."/>
            <person name="Gonzalez D.J."/>
            <person name="Wisecaver J.H."/>
            <person name="Moore B.S."/>
        </authorList>
    </citation>
    <scope>NUCLEOTIDE SEQUENCE [LARGE SCALE GENOMIC DNA]</scope>
    <source>
        <strain evidence="6 7">12B1</strain>
    </source>
</reference>
<evidence type="ECO:0000313" key="6">
    <source>
        <dbReference type="EMBL" id="KAL1506965.1"/>
    </source>
</evidence>
<name>A0AB34ISY3_PRYPA</name>
<feature type="signal peptide" evidence="4">
    <location>
        <begin position="1"/>
        <end position="15"/>
    </location>
</feature>
<dbReference type="AlphaFoldDB" id="A0AB34ISY3"/>
<dbReference type="InterPro" id="IPR050642">
    <property type="entry name" value="PDH_E1_Alpha_Subunit"/>
</dbReference>
<dbReference type="Pfam" id="PF02779">
    <property type="entry name" value="Transket_pyr"/>
    <property type="match status" value="1"/>
</dbReference>
<sequence>MRLLLPALLAASAHAFQSAMQPRLQLKLRPASPPLLSAGGGTETVDFTAGAVRPQRDVTDAQMRPRPSIDWSNLRARLEVEFGIAEEKLKTYDVIEAEDFLKAYEMMQLCRQFENACNQAYMQGHIRGFMHLDNGQETIPAFVADTIKRGDIKYSYYREHTHALASGVSAGAVMAELFAKDTGTCRGTGGSMHIYDKETHFQGGWALVSEQLPYAVGAARSILLDRHLGIAPEGDDRMTIVFCGEGGSQNGRMAECLNAAAKENLPILFVVIDNGRAINTFTPDVAQNSDVFLQGEHYGVPGIKVDGSDLEDTMRVGRAVTDYVRSEGPAILQVHTYRFQGHSPADPEHERGRKQEKMWARAECDPIKLFEATEIASTLDLSGATSRAKRVVKEAVEFAKASEPPPAELAKQLEFPDPADTDYNSAAVMARAVDGEAILGRTVSAEQLAVLTEHLEKLQKEGSEAGTLSIGDALNLAILEEMLRDPKTTIHAEDLQAGSSYNIPKLTQQTFGSLRAADEIIDEGHFIGKALGEGMNGYRPIVELMNTNFGIYGIAEMSSAGNTYATTGGQFIMPMTIIGAGGTAPNQALGAEHSQPLHAYVMGIPGLKICTAASPEAAYGLAKAMIRDNGPGILFTPVKTMKEAKGFVDVGTCLPLNKCKVLHAASEASIKAGKAVTVLTYLHGVKEAMMVMPEIQAEGMDIDLIELRSLKPLDMDTLRASIAKTHKVAILDESTMSGGVGATISAMISERCFDLLDAPVNRLCMDDAPVPYASSMEKAVVKRGSDLVQAVFDLVTKRF</sequence>
<dbReference type="InterPro" id="IPR001017">
    <property type="entry name" value="DH_E1"/>
</dbReference>
<dbReference type="GO" id="GO:0004739">
    <property type="term" value="F:pyruvate dehydrogenase (acetyl-transferring) activity"/>
    <property type="evidence" value="ECO:0007669"/>
    <property type="project" value="TreeGrafter"/>
</dbReference>
<evidence type="ECO:0000256" key="3">
    <source>
        <dbReference type="ARBA" id="ARBA00023052"/>
    </source>
</evidence>
<evidence type="ECO:0000256" key="2">
    <source>
        <dbReference type="ARBA" id="ARBA00023002"/>
    </source>
</evidence>
<keyword evidence="4" id="KW-0732">Signal</keyword>
<dbReference type="InterPro" id="IPR009014">
    <property type="entry name" value="Transketo_C/PFOR_II"/>
</dbReference>
<feature type="domain" description="Transketolase-like pyrimidine-binding" evidence="5">
    <location>
        <begin position="468"/>
        <end position="643"/>
    </location>
</feature>
<dbReference type="Proteomes" id="UP001515480">
    <property type="component" value="Unassembled WGS sequence"/>
</dbReference>
<accession>A0AB34ISY3</accession>
<dbReference type="SUPFAM" id="SSF52922">
    <property type="entry name" value="TK C-terminal domain-like"/>
    <property type="match status" value="1"/>
</dbReference>
<dbReference type="SMART" id="SM00861">
    <property type="entry name" value="Transket_pyr"/>
    <property type="match status" value="1"/>
</dbReference>
<dbReference type="PANTHER" id="PTHR11516">
    <property type="entry name" value="PYRUVATE DEHYDROGENASE E1 COMPONENT, ALPHA SUBUNIT BACTERIAL AND ORGANELLAR"/>
    <property type="match status" value="1"/>
</dbReference>
<dbReference type="PANTHER" id="PTHR11516:SF60">
    <property type="entry name" value="PYRUVATE DEHYDROGENASE E1 COMPONENT SUBUNIT ALPHA"/>
    <property type="match status" value="1"/>
</dbReference>
<dbReference type="InterPro" id="IPR033248">
    <property type="entry name" value="Transketolase_C"/>
</dbReference>
<keyword evidence="3" id="KW-0786">Thiamine pyrophosphate</keyword>
<dbReference type="EMBL" id="JBGBPQ010000018">
    <property type="protein sequence ID" value="KAL1506965.1"/>
    <property type="molecule type" value="Genomic_DNA"/>
</dbReference>
<evidence type="ECO:0000313" key="7">
    <source>
        <dbReference type="Proteomes" id="UP001515480"/>
    </source>
</evidence>
<comment type="cofactor">
    <cofactor evidence="1">
        <name>thiamine diphosphate</name>
        <dbReference type="ChEBI" id="CHEBI:58937"/>
    </cofactor>
</comment>
<protein>
    <recommendedName>
        <fullName evidence="5">Transketolase-like pyrimidine-binding domain-containing protein</fullName>
    </recommendedName>
</protein>
<dbReference type="SUPFAM" id="SSF52518">
    <property type="entry name" value="Thiamin diphosphate-binding fold (THDP-binding)"/>
    <property type="match status" value="2"/>
</dbReference>
<keyword evidence="7" id="KW-1185">Reference proteome</keyword>
<dbReference type="Gene3D" id="3.40.50.920">
    <property type="match status" value="1"/>
</dbReference>
<proteinExistence type="predicted"/>
<gene>
    <name evidence="6" type="ORF">AB1Y20_007829</name>
</gene>
<dbReference type="Gene3D" id="3.40.50.970">
    <property type="match status" value="2"/>
</dbReference>
<organism evidence="6 7">
    <name type="scientific">Prymnesium parvum</name>
    <name type="common">Toxic golden alga</name>
    <dbReference type="NCBI Taxonomy" id="97485"/>
    <lineage>
        <taxon>Eukaryota</taxon>
        <taxon>Haptista</taxon>
        <taxon>Haptophyta</taxon>
        <taxon>Prymnesiophyceae</taxon>
        <taxon>Prymnesiales</taxon>
        <taxon>Prymnesiaceae</taxon>
        <taxon>Prymnesium</taxon>
    </lineage>
</organism>
<dbReference type="CDD" id="cd02000">
    <property type="entry name" value="TPP_E1_PDC_ADC_BCADC"/>
    <property type="match status" value="1"/>
</dbReference>
<dbReference type="Pfam" id="PF02780">
    <property type="entry name" value="Transketolase_C"/>
    <property type="match status" value="1"/>
</dbReference>
<feature type="chain" id="PRO_5044326624" description="Transketolase-like pyrimidine-binding domain-containing protein" evidence="4">
    <location>
        <begin position="16"/>
        <end position="799"/>
    </location>
</feature>
<evidence type="ECO:0000256" key="4">
    <source>
        <dbReference type="SAM" id="SignalP"/>
    </source>
</evidence>
<keyword evidence="2" id="KW-0560">Oxidoreductase</keyword>